<dbReference type="Pfam" id="PF00005">
    <property type="entry name" value="ABC_tran"/>
    <property type="match status" value="1"/>
</dbReference>
<reference evidence="11 12" key="1">
    <citation type="submission" date="2014-11" db="EMBL/GenBank/DDBJ databases">
        <authorList>
            <person name="Zhu J."/>
            <person name="Qi W."/>
            <person name="Song R."/>
        </authorList>
    </citation>
    <scope>NUCLEOTIDE SEQUENCE [LARGE SCALE GENOMIC DNA]</scope>
</reference>
<evidence type="ECO:0000256" key="6">
    <source>
        <dbReference type="ARBA" id="ARBA00022989"/>
    </source>
</evidence>
<evidence type="ECO:0000313" key="12">
    <source>
        <dbReference type="Proteomes" id="UP000041254"/>
    </source>
</evidence>
<feature type="region of interest" description="Disordered" evidence="8">
    <location>
        <begin position="643"/>
        <end position="775"/>
    </location>
</feature>
<organism evidence="11 12">
    <name type="scientific">Vitrella brassicaformis (strain CCMP3155)</name>
    <dbReference type="NCBI Taxonomy" id="1169540"/>
    <lineage>
        <taxon>Eukaryota</taxon>
        <taxon>Sar</taxon>
        <taxon>Alveolata</taxon>
        <taxon>Colpodellida</taxon>
        <taxon>Vitrellaceae</taxon>
        <taxon>Vitrella</taxon>
    </lineage>
</organism>
<dbReference type="InterPro" id="IPR013525">
    <property type="entry name" value="ABC2_TM"/>
</dbReference>
<dbReference type="GO" id="GO:0005524">
    <property type="term" value="F:ATP binding"/>
    <property type="evidence" value="ECO:0007669"/>
    <property type="project" value="UniProtKB-KW"/>
</dbReference>
<dbReference type="SMART" id="SM00382">
    <property type="entry name" value="AAA"/>
    <property type="match status" value="1"/>
</dbReference>
<keyword evidence="6 9" id="KW-1133">Transmembrane helix</keyword>
<keyword evidence="12" id="KW-1185">Reference proteome</keyword>
<dbReference type="VEuPathDB" id="CryptoDB:Vbra_10427"/>
<dbReference type="Pfam" id="PF01061">
    <property type="entry name" value="ABC2_membrane"/>
    <property type="match status" value="1"/>
</dbReference>
<feature type="compositionally biased region" description="Basic and acidic residues" evidence="8">
    <location>
        <begin position="751"/>
        <end position="760"/>
    </location>
</feature>
<dbReference type="GO" id="GO:0016887">
    <property type="term" value="F:ATP hydrolysis activity"/>
    <property type="evidence" value="ECO:0007669"/>
    <property type="project" value="InterPro"/>
</dbReference>
<evidence type="ECO:0000256" key="1">
    <source>
        <dbReference type="ARBA" id="ARBA00004141"/>
    </source>
</evidence>
<dbReference type="PhylomeDB" id="A0A0G4GVL4"/>
<dbReference type="Proteomes" id="UP000041254">
    <property type="component" value="Unassembled WGS sequence"/>
</dbReference>
<keyword evidence="3 9" id="KW-0812">Transmembrane</keyword>
<dbReference type="InterPro" id="IPR050352">
    <property type="entry name" value="ABCG_transporters"/>
</dbReference>
<dbReference type="PROSITE" id="PS50893">
    <property type="entry name" value="ABC_TRANSPORTER_2"/>
    <property type="match status" value="1"/>
</dbReference>
<evidence type="ECO:0000256" key="2">
    <source>
        <dbReference type="ARBA" id="ARBA00022448"/>
    </source>
</evidence>
<dbReference type="InterPro" id="IPR003439">
    <property type="entry name" value="ABC_transporter-like_ATP-bd"/>
</dbReference>
<evidence type="ECO:0000256" key="8">
    <source>
        <dbReference type="SAM" id="MobiDB-lite"/>
    </source>
</evidence>
<dbReference type="GO" id="GO:0140359">
    <property type="term" value="F:ABC-type transporter activity"/>
    <property type="evidence" value="ECO:0007669"/>
    <property type="project" value="InterPro"/>
</dbReference>
<feature type="transmembrane region" description="Helical" evidence="9">
    <location>
        <begin position="497"/>
        <end position="521"/>
    </location>
</feature>
<dbReference type="InterPro" id="IPR003593">
    <property type="entry name" value="AAA+_ATPase"/>
</dbReference>
<evidence type="ECO:0000256" key="3">
    <source>
        <dbReference type="ARBA" id="ARBA00022692"/>
    </source>
</evidence>
<evidence type="ECO:0000256" key="5">
    <source>
        <dbReference type="ARBA" id="ARBA00022840"/>
    </source>
</evidence>
<dbReference type="AlphaFoldDB" id="A0A0G4GVL4"/>
<sequence>MSDSAAPEIAIDPSVAEKEPLLPVFTPTHGGYGGGSKAPGLTIEFRRLSYSILPAKKGAQPHRILKEISGMARPGCLMAILGPSGSGKTTLLHSLAGQLAYVKGATLSGEVIVGGTPLAKSTHRQAFVQQKDVFYGQLTVHETVLMAARLRLPSKHSTNDKEAFVGELLSQLGLAKCANTLVGDDKRRGVSGGEKKRLSLGCELVGTPAVIFADEPTTGLDAFQAERVMASLRSLAHDQGKTVIVSIHQPRSSIWTMFDDVIVLSEGEQVYCGLASDMVGHFSRLGHQCPPNYNLAEFCVDLASIDFTSTEAEESSRARVQQLVTACRDSNPIHQEAIKSGTLFSAPSAFNIRPSVITAPLAPLWEQFALLFMRSWRQVSRDKFTNQSRFGSALFSAIVFGSIFFRIQNFQSHIQDRLGLLQVAAINGAMSSLIKTITVFVREREVVTREREAKLYRVTPYFIAKLAAELPIGAFFPCFFGAVMYPLAGLNPSFMRFLFFIATITLESFVASAFGLCISAFCPSYEAAMAIAPAVMVIFIVFGGYYINPDNIPWVFRWLDNISLIRWGFEALCINEFTGLKFECDYADQPGCLRTGEEVLARLSFDQTTVASCCISLLLLLLAYYLITYVVLVSSNLRLQKIEPPNHGSPKGGSPTHTQTTHTPPPLYTDSATGSSGSPTARSNLSGAAVQQHNQQHSQLPQSGHQAANEGPRAAEGETGVGGGDSTAARTVTKETDVGSGGDEVPVSVLDGEKDTHKGGAADMAGGEGPTKVRG</sequence>
<accession>A0A0G4GVL4</accession>
<evidence type="ECO:0000313" key="11">
    <source>
        <dbReference type="EMBL" id="CEM34861.1"/>
    </source>
</evidence>
<dbReference type="EMBL" id="CDMY01000835">
    <property type="protein sequence ID" value="CEM34861.1"/>
    <property type="molecule type" value="Genomic_DNA"/>
</dbReference>
<dbReference type="OrthoDB" id="66620at2759"/>
<keyword evidence="2" id="KW-0813">Transport</keyword>
<evidence type="ECO:0000259" key="10">
    <source>
        <dbReference type="PROSITE" id="PS50893"/>
    </source>
</evidence>
<name>A0A0G4GVL4_VITBC</name>
<feature type="transmembrane region" description="Helical" evidence="9">
    <location>
        <begin position="419"/>
        <end position="441"/>
    </location>
</feature>
<feature type="transmembrane region" description="Helical" evidence="9">
    <location>
        <begin position="528"/>
        <end position="547"/>
    </location>
</feature>
<dbReference type="STRING" id="1169540.A0A0G4GVL4"/>
<dbReference type="PANTHER" id="PTHR48041">
    <property type="entry name" value="ABC TRANSPORTER G FAMILY MEMBER 28"/>
    <property type="match status" value="1"/>
</dbReference>
<proteinExistence type="predicted"/>
<feature type="transmembrane region" description="Helical" evidence="9">
    <location>
        <begin position="390"/>
        <end position="407"/>
    </location>
</feature>
<dbReference type="SUPFAM" id="SSF52540">
    <property type="entry name" value="P-loop containing nucleoside triphosphate hydrolases"/>
    <property type="match status" value="1"/>
</dbReference>
<dbReference type="InterPro" id="IPR027417">
    <property type="entry name" value="P-loop_NTPase"/>
</dbReference>
<dbReference type="InterPro" id="IPR017871">
    <property type="entry name" value="ABC_transporter-like_CS"/>
</dbReference>
<keyword evidence="4" id="KW-0547">Nucleotide-binding</keyword>
<gene>
    <name evidence="11" type="ORF">Vbra_10427</name>
</gene>
<protein>
    <recommendedName>
        <fullName evidence="10">ABC transporter domain-containing protein</fullName>
    </recommendedName>
</protein>
<dbReference type="InParanoid" id="A0A0G4GVL4"/>
<dbReference type="GO" id="GO:0016020">
    <property type="term" value="C:membrane"/>
    <property type="evidence" value="ECO:0007669"/>
    <property type="project" value="UniProtKB-SubCell"/>
</dbReference>
<feature type="domain" description="ABC transporter" evidence="10">
    <location>
        <begin position="43"/>
        <end position="291"/>
    </location>
</feature>
<evidence type="ECO:0000256" key="7">
    <source>
        <dbReference type="ARBA" id="ARBA00023136"/>
    </source>
</evidence>
<feature type="transmembrane region" description="Helical" evidence="9">
    <location>
        <begin position="609"/>
        <end position="632"/>
    </location>
</feature>
<feature type="transmembrane region" description="Helical" evidence="9">
    <location>
        <begin position="462"/>
        <end position="485"/>
    </location>
</feature>
<evidence type="ECO:0000256" key="9">
    <source>
        <dbReference type="SAM" id="Phobius"/>
    </source>
</evidence>
<dbReference type="Gene3D" id="3.40.50.300">
    <property type="entry name" value="P-loop containing nucleotide triphosphate hydrolases"/>
    <property type="match status" value="1"/>
</dbReference>
<keyword evidence="5" id="KW-0067">ATP-binding</keyword>
<keyword evidence="7 9" id="KW-0472">Membrane</keyword>
<evidence type="ECO:0000256" key="4">
    <source>
        <dbReference type="ARBA" id="ARBA00022741"/>
    </source>
</evidence>
<feature type="compositionally biased region" description="Polar residues" evidence="8">
    <location>
        <begin position="670"/>
        <end position="686"/>
    </location>
</feature>
<dbReference type="PROSITE" id="PS00211">
    <property type="entry name" value="ABC_TRANSPORTER_1"/>
    <property type="match status" value="1"/>
</dbReference>
<dbReference type="OMA" id="PWLAWIK"/>
<dbReference type="CDD" id="cd03213">
    <property type="entry name" value="ABCG_EPDR"/>
    <property type="match status" value="1"/>
</dbReference>
<comment type="subcellular location">
    <subcellularLocation>
        <location evidence="1">Membrane</location>
        <topology evidence="1">Multi-pass membrane protein</topology>
    </subcellularLocation>
</comment>
<dbReference type="PANTHER" id="PTHR48041:SF41">
    <property type="entry name" value="ABC TRANSPORTER G FAMILY"/>
    <property type="match status" value="1"/>
</dbReference>
<feature type="compositionally biased region" description="Low complexity" evidence="8">
    <location>
        <begin position="691"/>
        <end position="703"/>
    </location>
</feature>